<sequence>MFGGQIVHHGNRRTLEVLSVLHPNVPAARKTRGDFRSGRLTTCPILGPRREW</sequence>
<accession>A0A225DUE9</accession>
<keyword evidence="2" id="KW-1185">Reference proteome</keyword>
<evidence type="ECO:0000313" key="2">
    <source>
        <dbReference type="Proteomes" id="UP000214646"/>
    </source>
</evidence>
<reference evidence="2" key="1">
    <citation type="submission" date="2017-06" db="EMBL/GenBank/DDBJ databases">
        <title>Genome analysis of Fimbriiglobus ruber SP5, the first member of the order Planctomycetales with confirmed chitinolytic capability.</title>
        <authorList>
            <person name="Ravin N.V."/>
            <person name="Rakitin A.L."/>
            <person name="Ivanova A.A."/>
            <person name="Beletsky A.V."/>
            <person name="Kulichevskaya I.S."/>
            <person name="Mardanov A.V."/>
            <person name="Dedysh S.N."/>
        </authorList>
    </citation>
    <scope>NUCLEOTIDE SEQUENCE [LARGE SCALE GENOMIC DNA]</scope>
    <source>
        <strain evidence="2">SP5</strain>
    </source>
</reference>
<dbReference type="Proteomes" id="UP000214646">
    <property type="component" value="Unassembled WGS sequence"/>
</dbReference>
<name>A0A225DUE9_9BACT</name>
<proteinExistence type="predicted"/>
<evidence type="ECO:0000313" key="1">
    <source>
        <dbReference type="EMBL" id="OWK45022.1"/>
    </source>
</evidence>
<gene>
    <name evidence="1" type="ORF">FRUB_01353</name>
</gene>
<dbReference type="EMBL" id="NIDE01000002">
    <property type="protein sequence ID" value="OWK45022.1"/>
    <property type="molecule type" value="Genomic_DNA"/>
</dbReference>
<dbReference type="AlphaFoldDB" id="A0A225DUE9"/>
<protein>
    <submittedName>
        <fullName evidence="1">Uncharacterized protein</fullName>
    </submittedName>
</protein>
<comment type="caution">
    <text evidence="1">The sequence shown here is derived from an EMBL/GenBank/DDBJ whole genome shotgun (WGS) entry which is preliminary data.</text>
</comment>
<organism evidence="1 2">
    <name type="scientific">Fimbriiglobus ruber</name>
    <dbReference type="NCBI Taxonomy" id="1908690"/>
    <lineage>
        <taxon>Bacteria</taxon>
        <taxon>Pseudomonadati</taxon>
        <taxon>Planctomycetota</taxon>
        <taxon>Planctomycetia</taxon>
        <taxon>Gemmatales</taxon>
        <taxon>Gemmataceae</taxon>
        <taxon>Fimbriiglobus</taxon>
    </lineage>
</organism>